<dbReference type="STRING" id="926567.TheveDRAFT_0518"/>
<evidence type="ECO:0000256" key="1">
    <source>
        <dbReference type="SAM" id="Phobius"/>
    </source>
</evidence>
<proteinExistence type="predicted"/>
<organism evidence="2 3">
    <name type="scientific">Thermanaerovibrio velox DSM 12556</name>
    <dbReference type="NCBI Taxonomy" id="926567"/>
    <lineage>
        <taxon>Bacteria</taxon>
        <taxon>Thermotogati</taxon>
        <taxon>Synergistota</taxon>
        <taxon>Synergistia</taxon>
        <taxon>Synergistales</taxon>
        <taxon>Synergistaceae</taxon>
        <taxon>Thermanaerovibrio</taxon>
    </lineage>
</organism>
<keyword evidence="1" id="KW-1133">Transmembrane helix</keyword>
<dbReference type="RefSeq" id="WP_006583173.1">
    <property type="nucleotide sequence ID" value="NZ_CM001377.1"/>
</dbReference>
<accession>H0UQ50</accession>
<keyword evidence="1" id="KW-0812">Transmembrane</keyword>
<dbReference type="HOGENOM" id="CLU_127716_0_0_0"/>
<dbReference type="EMBL" id="CM001377">
    <property type="protein sequence ID" value="EHM09679.1"/>
    <property type="molecule type" value="Genomic_DNA"/>
</dbReference>
<gene>
    <name evidence="2" type="ORF">TheveDRAFT_0518</name>
</gene>
<dbReference type="OrthoDB" id="5155at2"/>
<reference evidence="2 3" key="1">
    <citation type="submission" date="2011-10" db="EMBL/GenBank/DDBJ databases">
        <title>The Noncontiguous Finished genome of Thermanaerovibrio velox DSM 12556.</title>
        <authorList>
            <consortium name="US DOE Joint Genome Institute (JGI-PGF)"/>
            <person name="Lucas S."/>
            <person name="Copeland A."/>
            <person name="Lapidus A."/>
            <person name="Glavina del Rio T."/>
            <person name="Dalin E."/>
            <person name="Tice H."/>
            <person name="Bruce D."/>
            <person name="Goodwin L."/>
            <person name="Pitluck S."/>
            <person name="Peters L."/>
            <person name="Mikhailova N."/>
            <person name="Teshima H."/>
            <person name="Kyrpides N."/>
            <person name="Mavromatis K."/>
            <person name="Ivanova N."/>
            <person name="Markowitz V."/>
            <person name="Cheng J.-F."/>
            <person name="Hugenholtz P."/>
            <person name="Woyke T."/>
            <person name="Wu D."/>
            <person name="Spring S."/>
            <person name="Brambilla E.-M."/>
            <person name="Klenk H.-P."/>
            <person name="Eisen J.A."/>
        </authorList>
    </citation>
    <scope>NUCLEOTIDE SEQUENCE [LARGE SCALE GENOMIC DNA]</scope>
    <source>
        <strain evidence="2 3">DSM 12556</strain>
    </source>
</reference>
<keyword evidence="1" id="KW-0472">Membrane</keyword>
<evidence type="ECO:0008006" key="4">
    <source>
        <dbReference type="Google" id="ProtNLM"/>
    </source>
</evidence>
<name>H0UQ50_9BACT</name>
<dbReference type="AlphaFoldDB" id="H0UQ50"/>
<protein>
    <recommendedName>
        <fullName evidence="4">LPS export ABC transporter periplasmic protein LptC</fullName>
    </recommendedName>
</protein>
<sequence length="181" mass="19894">MTGKRRLVLWVLGVIGVSTFLLYMVRDLGLQKREAPSGLKALPDVEAEGLSLARTVGGVEWRMTSRSAVKAGGTIKAKGLTVLKGPQGSPSGKLEAEEGSYDEDLNSVELKELWGVWTLGGRRYELSGDRGVYSFQEDVWHFDGGVQVRRDRMSARGDRGTVEGSRRVVLEGNVELLMEVR</sequence>
<evidence type="ECO:0000313" key="2">
    <source>
        <dbReference type="EMBL" id="EHM09679.1"/>
    </source>
</evidence>
<dbReference type="Proteomes" id="UP000005730">
    <property type="component" value="Chromosome"/>
</dbReference>
<feature type="transmembrane region" description="Helical" evidence="1">
    <location>
        <begin position="7"/>
        <end position="25"/>
    </location>
</feature>
<keyword evidence="3" id="KW-1185">Reference proteome</keyword>
<evidence type="ECO:0000313" key="3">
    <source>
        <dbReference type="Proteomes" id="UP000005730"/>
    </source>
</evidence>